<accession>A0A5C9A6K3</accession>
<evidence type="ECO:0000313" key="17">
    <source>
        <dbReference type="EMBL" id="TXS96593.1"/>
    </source>
</evidence>
<organism evidence="17 18">
    <name type="scientific">Parahaliea maris</name>
    <dbReference type="NCBI Taxonomy" id="2716870"/>
    <lineage>
        <taxon>Bacteria</taxon>
        <taxon>Pseudomonadati</taxon>
        <taxon>Pseudomonadota</taxon>
        <taxon>Gammaproteobacteria</taxon>
        <taxon>Cellvibrionales</taxon>
        <taxon>Halieaceae</taxon>
        <taxon>Parahaliea</taxon>
    </lineage>
</organism>
<feature type="domain" description="Penicillin-binding protein dimerisation" evidence="16">
    <location>
        <begin position="64"/>
        <end position="235"/>
    </location>
</feature>
<evidence type="ECO:0000256" key="11">
    <source>
        <dbReference type="ARBA" id="ARBA00022989"/>
    </source>
</evidence>
<dbReference type="Pfam" id="PF03717">
    <property type="entry name" value="PBP_dimer"/>
    <property type="match status" value="1"/>
</dbReference>
<keyword evidence="13 14" id="KW-0961">Cell wall biogenesis/degradation</keyword>
<evidence type="ECO:0000256" key="3">
    <source>
        <dbReference type="ARBA" id="ARBA00022475"/>
    </source>
</evidence>
<feature type="binding site" evidence="14">
    <location>
        <position position="350"/>
    </location>
    <ligand>
        <name>Zn(2+)</name>
        <dbReference type="ChEBI" id="CHEBI:29105"/>
    </ligand>
</feature>
<reference evidence="17 18" key="1">
    <citation type="submission" date="2019-08" db="EMBL/GenBank/DDBJ databases">
        <title>Parahaliea maris sp. nov., isolated from the surface seawater.</title>
        <authorList>
            <person name="Liu Y."/>
        </authorList>
    </citation>
    <scope>NUCLEOTIDE SEQUENCE [LARGE SCALE GENOMIC DNA]</scope>
    <source>
        <strain evidence="17 18">HSLHS9</strain>
    </source>
</reference>
<feature type="binding site" evidence="14">
    <location>
        <position position="365"/>
    </location>
    <ligand>
        <name>Zn(2+)</name>
        <dbReference type="ChEBI" id="CHEBI:29105"/>
    </ligand>
</feature>
<dbReference type="PANTHER" id="PTHR30627">
    <property type="entry name" value="PEPTIDOGLYCAN D,D-TRANSPEPTIDASE"/>
    <property type="match status" value="1"/>
</dbReference>
<feature type="transmembrane region" description="Helical" evidence="14">
    <location>
        <begin position="21"/>
        <end position="40"/>
    </location>
</feature>
<evidence type="ECO:0000256" key="8">
    <source>
        <dbReference type="ARBA" id="ARBA00022801"/>
    </source>
</evidence>
<evidence type="ECO:0000313" key="18">
    <source>
        <dbReference type="Proteomes" id="UP000321039"/>
    </source>
</evidence>
<evidence type="ECO:0000256" key="4">
    <source>
        <dbReference type="ARBA" id="ARBA00022519"/>
    </source>
</evidence>
<comment type="pathway">
    <text evidence="14">Cell wall biogenesis; peptidoglycan biosynthesis.</text>
</comment>
<evidence type="ECO:0000259" key="16">
    <source>
        <dbReference type="Pfam" id="PF03717"/>
    </source>
</evidence>
<evidence type="ECO:0000256" key="2">
    <source>
        <dbReference type="ARBA" id="ARBA00004236"/>
    </source>
</evidence>
<evidence type="ECO:0000256" key="7">
    <source>
        <dbReference type="ARBA" id="ARBA00022692"/>
    </source>
</evidence>
<dbReference type="InterPro" id="IPR050515">
    <property type="entry name" value="Beta-lactam/transpept"/>
</dbReference>
<evidence type="ECO:0000259" key="15">
    <source>
        <dbReference type="Pfam" id="PF00905"/>
    </source>
</evidence>
<dbReference type="EC" id="3.4.16.4" evidence="14"/>
<sequence>MPQHIALKDPHREARIYSARTITAILIVMGLLGLIVMRYYTLQITEYETYRTQSERNRVQLQPLPPKRGLIYDRNGVLLADNRPSHLLSVVVERVPDLEATLSELQQLVPVSESDLENFYKKKDRRRPYEPVPLRFRLTESERAVLAVNRHRLPGVTVDAQLLRHYPYGELFSHAIGYVGRINERESFELDASDYRGTFHVGKVGVEKYYEDILHGDVGYQNVETNAHGRVLRVLERFDPKPGADLVLHLDIGLQRVAYEALGEQRGAVVAMDPATGGVLALVSTPGFDSNLFVNGISSADYSALRDSPDVPLFNRAVQGQYPPGSTVKPMMALAGLESGLVTPEYTVPDPGWYRLPGDSRRYRDWILKIRGTGHAPRVDLEMAVAESCDVYFYDLARRLTIDGMYDYLHPFGLGERSGIDTTNERRGVLPSTRWKRDAMNQPWYPGETISAGIGQGYMLATPVQLAVATTALATRGRHYSPRLVKSIDGVPEAAPELAPVQATEAHWEVVQQAMREVVHGQRGSARRISQGIQYEMAGKTGTAQVIGIAQGEIYREEEVAERHRNHGLFIAFAPLEAPTIAVAVIVENGGGSSAAYPIARQVIDAWLLDESTADAGVEAARGEAG</sequence>
<dbReference type="SUPFAM" id="SSF56519">
    <property type="entry name" value="Penicillin binding protein dimerisation domain"/>
    <property type="match status" value="1"/>
</dbReference>
<dbReference type="Gene3D" id="3.90.1310.10">
    <property type="entry name" value="Penicillin-binding protein 2a (Domain 2)"/>
    <property type="match status" value="1"/>
</dbReference>
<evidence type="ECO:0000256" key="13">
    <source>
        <dbReference type="ARBA" id="ARBA00023316"/>
    </source>
</evidence>
<evidence type="ECO:0000256" key="9">
    <source>
        <dbReference type="ARBA" id="ARBA00022960"/>
    </source>
</evidence>
<feature type="domain" description="Penicillin-binding protein transpeptidase" evidence="15">
    <location>
        <begin position="267"/>
        <end position="604"/>
    </location>
</feature>
<evidence type="ECO:0000256" key="1">
    <source>
        <dbReference type="ARBA" id="ARBA00004167"/>
    </source>
</evidence>
<dbReference type="PANTHER" id="PTHR30627:SF2">
    <property type="entry name" value="PEPTIDOGLYCAN D,D-TRANSPEPTIDASE MRDA"/>
    <property type="match status" value="1"/>
</dbReference>
<keyword evidence="5 14" id="KW-0121">Carboxypeptidase</keyword>
<keyword evidence="18" id="KW-1185">Reference proteome</keyword>
<feature type="active site" description="Acyl-ester intermediate" evidence="14">
    <location>
        <position position="326"/>
    </location>
</feature>
<dbReference type="RefSeq" id="WP_148066865.1">
    <property type="nucleotide sequence ID" value="NZ_VRZA01000001.1"/>
</dbReference>
<dbReference type="AlphaFoldDB" id="A0A5C9A6K3"/>
<evidence type="ECO:0000256" key="14">
    <source>
        <dbReference type="HAMAP-Rule" id="MF_02081"/>
    </source>
</evidence>
<dbReference type="GO" id="GO:0009002">
    <property type="term" value="F:serine-type D-Ala-D-Ala carboxypeptidase activity"/>
    <property type="evidence" value="ECO:0007669"/>
    <property type="project" value="UniProtKB-UniRule"/>
</dbReference>
<dbReference type="NCBIfam" id="TIGR03423">
    <property type="entry name" value="pbp2_mrdA"/>
    <property type="match status" value="1"/>
</dbReference>
<protein>
    <recommendedName>
        <fullName evidence="14">Peptidoglycan D,D-transpeptidase MrdA</fullName>
        <ecNumber evidence="14">3.4.16.4</ecNumber>
    </recommendedName>
    <alternativeName>
        <fullName evidence="14">Penicillin-binding protein 2</fullName>
        <shortName evidence="14">PBP-2</shortName>
    </alternativeName>
</protein>
<evidence type="ECO:0000256" key="5">
    <source>
        <dbReference type="ARBA" id="ARBA00022645"/>
    </source>
</evidence>
<dbReference type="SUPFAM" id="SSF56601">
    <property type="entry name" value="beta-lactamase/transpeptidase-like"/>
    <property type="match status" value="1"/>
</dbReference>
<keyword evidence="14" id="KW-0862">Zinc</keyword>
<dbReference type="InterPro" id="IPR012338">
    <property type="entry name" value="Beta-lactam/transpept-like"/>
</dbReference>
<dbReference type="GO" id="GO:0008658">
    <property type="term" value="F:penicillin binding"/>
    <property type="evidence" value="ECO:0007669"/>
    <property type="project" value="UniProtKB-UniRule"/>
</dbReference>
<dbReference type="UniPathway" id="UPA00219"/>
<keyword evidence="3 14" id="KW-1003">Cell membrane</keyword>
<dbReference type="GO" id="GO:0008360">
    <property type="term" value="P:regulation of cell shape"/>
    <property type="evidence" value="ECO:0007669"/>
    <property type="project" value="UniProtKB-KW"/>
</dbReference>
<proteinExistence type="inferred from homology"/>
<dbReference type="EMBL" id="VRZA01000001">
    <property type="protein sequence ID" value="TXS96593.1"/>
    <property type="molecule type" value="Genomic_DNA"/>
</dbReference>
<dbReference type="GO" id="GO:0009252">
    <property type="term" value="P:peptidoglycan biosynthetic process"/>
    <property type="evidence" value="ECO:0007669"/>
    <property type="project" value="UniProtKB-UniRule"/>
</dbReference>
<keyword evidence="9 14" id="KW-0133">Cell shape</keyword>
<keyword evidence="7 14" id="KW-0812">Transmembrane</keyword>
<dbReference type="GO" id="GO:0006508">
    <property type="term" value="P:proteolysis"/>
    <property type="evidence" value="ECO:0007669"/>
    <property type="project" value="UniProtKB-KW"/>
</dbReference>
<comment type="subcellular location">
    <subcellularLocation>
        <location evidence="14">Cell inner membrane</location>
        <topology evidence="14">Single-pass membrane protein</topology>
    </subcellularLocation>
    <subcellularLocation>
        <location evidence="2">Cell membrane</location>
    </subcellularLocation>
    <subcellularLocation>
        <location evidence="1">Membrane</location>
        <topology evidence="1">Single-pass membrane protein</topology>
    </subcellularLocation>
</comment>
<gene>
    <name evidence="14 17" type="primary">mrdA</name>
    <name evidence="17" type="ORF">FV139_03700</name>
</gene>
<comment type="cofactor">
    <cofactor evidence="14">
        <name>Zn(2+)</name>
        <dbReference type="ChEBI" id="CHEBI:29105"/>
    </cofactor>
    <text evidence="14">Binds one Zn(2+) ion per subunit.</text>
</comment>
<dbReference type="InterPro" id="IPR036138">
    <property type="entry name" value="PBP_dimer_sf"/>
</dbReference>
<feature type="binding site" evidence="14">
    <location>
        <position position="375"/>
    </location>
    <ligand>
        <name>Zn(2+)</name>
        <dbReference type="ChEBI" id="CHEBI:29105"/>
    </ligand>
</feature>
<keyword evidence="14" id="KW-0479">Metal-binding</keyword>
<dbReference type="Gene3D" id="3.30.1390.30">
    <property type="entry name" value="Penicillin-binding protein 2a, domain 3"/>
    <property type="match status" value="1"/>
</dbReference>
<dbReference type="Pfam" id="PF00905">
    <property type="entry name" value="Transpeptidase"/>
    <property type="match status" value="1"/>
</dbReference>
<keyword evidence="6 14" id="KW-0645">Protease</keyword>
<keyword evidence="8 14" id="KW-0378">Hydrolase</keyword>
<dbReference type="InterPro" id="IPR001460">
    <property type="entry name" value="PCN-bd_Tpept"/>
</dbReference>
<dbReference type="HAMAP" id="MF_02081">
    <property type="entry name" value="MrdA_transpept"/>
    <property type="match status" value="1"/>
</dbReference>
<comment type="similarity">
    <text evidence="14">Belongs to the transpeptidase family. MrdA subfamily.</text>
</comment>
<keyword evidence="12 14" id="KW-0472">Membrane</keyword>
<dbReference type="InterPro" id="IPR017790">
    <property type="entry name" value="Penicillin-binding_protein_2"/>
</dbReference>
<name>A0A5C9A6K3_9GAMM</name>
<keyword evidence="10 14" id="KW-0573">Peptidoglycan synthesis</keyword>
<comment type="function">
    <text evidence="14">Catalyzes cross-linking of the peptidoglycan cell wall.</text>
</comment>
<keyword evidence="4 14" id="KW-0997">Cell inner membrane</keyword>
<dbReference type="GO" id="GO:0008270">
    <property type="term" value="F:zinc ion binding"/>
    <property type="evidence" value="ECO:0007669"/>
    <property type="project" value="UniProtKB-UniRule"/>
</dbReference>
<dbReference type="GO" id="GO:0005886">
    <property type="term" value="C:plasma membrane"/>
    <property type="evidence" value="ECO:0007669"/>
    <property type="project" value="UniProtKB-SubCell"/>
</dbReference>
<keyword evidence="11 14" id="KW-1133">Transmembrane helix</keyword>
<dbReference type="Gene3D" id="3.40.710.10">
    <property type="entry name" value="DD-peptidase/beta-lactamase superfamily"/>
    <property type="match status" value="1"/>
</dbReference>
<dbReference type="InterPro" id="IPR005311">
    <property type="entry name" value="PBP_dimer"/>
</dbReference>
<evidence type="ECO:0000256" key="10">
    <source>
        <dbReference type="ARBA" id="ARBA00022984"/>
    </source>
</evidence>
<dbReference type="Proteomes" id="UP000321039">
    <property type="component" value="Unassembled WGS sequence"/>
</dbReference>
<evidence type="ECO:0000256" key="12">
    <source>
        <dbReference type="ARBA" id="ARBA00023136"/>
    </source>
</evidence>
<dbReference type="GO" id="GO:0071972">
    <property type="term" value="F:peptidoglycan L,D-transpeptidase activity"/>
    <property type="evidence" value="ECO:0007669"/>
    <property type="project" value="TreeGrafter"/>
</dbReference>
<evidence type="ECO:0000256" key="6">
    <source>
        <dbReference type="ARBA" id="ARBA00022670"/>
    </source>
</evidence>
<feature type="binding site" evidence="14">
    <location>
        <position position="389"/>
    </location>
    <ligand>
        <name>Zn(2+)</name>
        <dbReference type="ChEBI" id="CHEBI:29105"/>
    </ligand>
</feature>
<comment type="catalytic activity">
    <reaction evidence="14">
        <text>Preferential cleavage: (Ac)2-L-Lys-D-Ala-|-D-Ala. Also transpeptidation of peptidyl-alanyl moieties that are N-acyl substituents of D-alanine.</text>
        <dbReference type="EC" id="3.4.16.4"/>
    </reaction>
</comment>
<dbReference type="GO" id="GO:0071555">
    <property type="term" value="P:cell wall organization"/>
    <property type="evidence" value="ECO:0007669"/>
    <property type="project" value="UniProtKB-KW"/>
</dbReference>
<comment type="caution">
    <text evidence="17">The sequence shown here is derived from an EMBL/GenBank/DDBJ whole genome shotgun (WGS) entry which is preliminary data.</text>
</comment>